<dbReference type="Pfam" id="PF21686">
    <property type="entry name" value="LigD_Prim-Pol"/>
    <property type="match status" value="1"/>
</dbReference>
<gene>
    <name evidence="2" type="ORF">AVDCRST_MAG21-1193</name>
</gene>
<dbReference type="EC" id="6.5.1.1" evidence="2"/>
<dbReference type="PANTHER" id="PTHR42705:SF2">
    <property type="entry name" value="BIFUNCTIONAL NON-HOMOLOGOUS END JOINING PROTEIN LIGD"/>
    <property type="match status" value="1"/>
</dbReference>
<sequence length="300" mass="32816">MPRDTSTVDVGGRLVKLSNLTKVLYPESGFTKGEVIDYYRQVADVLLPHLAERPLTRKRWPDGTARPPFFEKNTPRGTPEWVRTVFMADHGDDGVEYVVAQDLPTLVWLANLAALELHVPQWRVGPRGGPHDPDLVVFDLDPGAPADIIDCFDVAGALRQLLEADGLTAYPKTSGNKGAQLYVPIEPAPARRTSAYAKGLADRLGEALPNLAISSMEKKLRHGKVFIDWSQNNAAKTTIASYSLRGIDQPAVSTPLSWDEVTAATDAREVRFLAADVVARVERRGDLFADMAARAAPLPD</sequence>
<accession>A0A6J4N281</accession>
<organism evidence="2">
    <name type="scientific">uncultured Nocardioidaceae bacterium</name>
    <dbReference type="NCBI Taxonomy" id="253824"/>
    <lineage>
        <taxon>Bacteria</taxon>
        <taxon>Bacillati</taxon>
        <taxon>Actinomycetota</taxon>
        <taxon>Actinomycetes</taxon>
        <taxon>Propionibacteriales</taxon>
        <taxon>Nocardioidaceae</taxon>
        <taxon>environmental samples</taxon>
    </lineage>
</organism>
<dbReference type="AlphaFoldDB" id="A0A6J4N281"/>
<dbReference type="Gene3D" id="3.90.920.10">
    <property type="entry name" value="DNA primase, PRIM domain"/>
    <property type="match status" value="1"/>
</dbReference>
<evidence type="ECO:0000259" key="1">
    <source>
        <dbReference type="Pfam" id="PF21686"/>
    </source>
</evidence>
<evidence type="ECO:0000313" key="2">
    <source>
        <dbReference type="EMBL" id="CAA9372879.1"/>
    </source>
</evidence>
<protein>
    <submittedName>
        <fullName evidence="2">ATP-dependent DNA ligase clustered with Ku protein, LigD</fullName>
        <ecNumber evidence="2">6.5.1.1</ecNumber>
    </submittedName>
</protein>
<dbReference type="InterPro" id="IPR033649">
    <property type="entry name" value="MtLigD_Pol-like"/>
</dbReference>
<feature type="domain" description="DNA ligase D polymerase" evidence="1">
    <location>
        <begin position="31"/>
        <end position="288"/>
    </location>
</feature>
<dbReference type="PANTHER" id="PTHR42705">
    <property type="entry name" value="BIFUNCTIONAL NON-HOMOLOGOUS END JOINING PROTEIN LIGD"/>
    <property type="match status" value="1"/>
</dbReference>
<proteinExistence type="predicted"/>
<dbReference type="NCBIfam" id="TIGR02778">
    <property type="entry name" value="ligD_pol"/>
    <property type="match status" value="1"/>
</dbReference>
<name>A0A6J4N281_9ACTN</name>
<dbReference type="EMBL" id="CADCUL010000091">
    <property type="protein sequence ID" value="CAA9372879.1"/>
    <property type="molecule type" value="Genomic_DNA"/>
</dbReference>
<dbReference type="InterPro" id="IPR014145">
    <property type="entry name" value="LigD_pol_dom"/>
</dbReference>
<dbReference type="InterPro" id="IPR052171">
    <property type="entry name" value="NHEJ_LigD"/>
</dbReference>
<keyword evidence="2" id="KW-0436">Ligase</keyword>
<dbReference type="GO" id="GO:0003910">
    <property type="term" value="F:DNA ligase (ATP) activity"/>
    <property type="evidence" value="ECO:0007669"/>
    <property type="project" value="UniProtKB-EC"/>
</dbReference>
<reference evidence="2" key="1">
    <citation type="submission" date="2020-02" db="EMBL/GenBank/DDBJ databases">
        <authorList>
            <person name="Meier V. D."/>
        </authorList>
    </citation>
    <scope>NUCLEOTIDE SEQUENCE</scope>
    <source>
        <strain evidence="2">AVDCRST_MAG21</strain>
    </source>
</reference>
<dbReference type="CDD" id="cd04863">
    <property type="entry name" value="MtLigD_Pol_like"/>
    <property type="match status" value="1"/>
</dbReference>